<protein>
    <submittedName>
        <fullName evidence="1">Uncharacterized protein</fullName>
    </submittedName>
</protein>
<reference evidence="2" key="2">
    <citation type="journal article" date="2013" name="Nat. Commun.">
        <title>Genome of the Chinese tree shrew.</title>
        <authorList>
            <person name="Fan Y."/>
            <person name="Huang Z.Y."/>
            <person name="Cao C.C."/>
            <person name="Chen C.S."/>
            <person name="Chen Y.X."/>
            <person name="Fan D.D."/>
            <person name="He J."/>
            <person name="Hou H.L."/>
            <person name="Hu L."/>
            <person name="Hu X.T."/>
            <person name="Jiang X.T."/>
            <person name="Lai R."/>
            <person name="Lang Y.S."/>
            <person name="Liang B."/>
            <person name="Liao S.G."/>
            <person name="Mu D."/>
            <person name="Ma Y.Y."/>
            <person name="Niu Y.Y."/>
            <person name="Sun X.Q."/>
            <person name="Xia J.Q."/>
            <person name="Xiao J."/>
            <person name="Xiong Z.Q."/>
            <person name="Xu L."/>
            <person name="Yang L."/>
            <person name="Zhang Y."/>
            <person name="Zhao W."/>
            <person name="Zhao X.D."/>
            <person name="Zheng Y.T."/>
            <person name="Zhou J.M."/>
            <person name="Zhu Y.B."/>
            <person name="Zhang G.J."/>
            <person name="Wang J."/>
            <person name="Yao Y.G."/>
        </authorList>
    </citation>
    <scope>NUCLEOTIDE SEQUENCE [LARGE SCALE GENOMIC DNA]</scope>
</reference>
<proteinExistence type="predicted"/>
<reference evidence="2" key="1">
    <citation type="submission" date="2012-07" db="EMBL/GenBank/DDBJ databases">
        <title>Genome of the Chinese tree shrew, a rising model animal genetically related to primates.</title>
        <authorList>
            <person name="Zhang G."/>
            <person name="Fan Y."/>
            <person name="Yao Y."/>
            <person name="Huang Z."/>
        </authorList>
    </citation>
    <scope>NUCLEOTIDE SEQUENCE [LARGE SCALE GENOMIC DNA]</scope>
</reference>
<organism evidence="1 2">
    <name type="scientific">Tupaia chinensis</name>
    <name type="common">Chinese tree shrew</name>
    <name type="synonym">Tupaia belangeri chinensis</name>
    <dbReference type="NCBI Taxonomy" id="246437"/>
    <lineage>
        <taxon>Eukaryota</taxon>
        <taxon>Metazoa</taxon>
        <taxon>Chordata</taxon>
        <taxon>Craniata</taxon>
        <taxon>Vertebrata</taxon>
        <taxon>Euteleostomi</taxon>
        <taxon>Mammalia</taxon>
        <taxon>Eutheria</taxon>
        <taxon>Euarchontoglires</taxon>
        <taxon>Scandentia</taxon>
        <taxon>Tupaiidae</taxon>
        <taxon>Tupaia</taxon>
    </lineage>
</organism>
<sequence length="113" mass="12140">MTESNVCDVVPRWERRKAEGALGGFFLFEPPLLAGEGAKTSPSLPAMPLECPTGFSQYMAAFISPVGLLGPFPVQGTIHNDPRPPNSVLGHLTPVDSNFCDMAQCGKGQRHPF</sequence>
<keyword evidence="2" id="KW-1185">Reference proteome</keyword>
<name>L9KTG5_TUPCH</name>
<evidence type="ECO:0000313" key="2">
    <source>
        <dbReference type="Proteomes" id="UP000011518"/>
    </source>
</evidence>
<dbReference type="Proteomes" id="UP000011518">
    <property type="component" value="Unassembled WGS sequence"/>
</dbReference>
<evidence type="ECO:0000313" key="1">
    <source>
        <dbReference type="EMBL" id="ELW65784.1"/>
    </source>
</evidence>
<dbReference type="AlphaFoldDB" id="L9KTG5"/>
<accession>L9KTG5</accession>
<dbReference type="InParanoid" id="L9KTG5"/>
<gene>
    <name evidence="1" type="ORF">TREES_T100013126</name>
</gene>
<dbReference type="EMBL" id="KB320674">
    <property type="protein sequence ID" value="ELW65784.1"/>
    <property type="molecule type" value="Genomic_DNA"/>
</dbReference>